<dbReference type="PANTHER" id="PTHR11662">
    <property type="entry name" value="SOLUTE CARRIER FAMILY 17"/>
    <property type="match status" value="1"/>
</dbReference>
<comment type="subcellular location">
    <subcellularLocation>
        <location evidence="1">Membrane</location>
        <topology evidence="1">Multi-pass membrane protein</topology>
    </subcellularLocation>
</comment>
<dbReference type="AlphaFoldDB" id="A0A4Y2W6W9"/>
<comment type="caution">
    <text evidence="5">The sequence shown here is derived from an EMBL/GenBank/DDBJ whole genome shotgun (WGS) entry which is preliminary data.</text>
</comment>
<dbReference type="InterPro" id="IPR050382">
    <property type="entry name" value="MFS_Na/Anion_cotransporter"/>
</dbReference>
<evidence type="ECO:0000313" key="6">
    <source>
        <dbReference type="EMBL" id="GBO33146.1"/>
    </source>
</evidence>
<dbReference type="InterPro" id="IPR036259">
    <property type="entry name" value="MFS_trans_sf"/>
</dbReference>
<proteinExistence type="predicted"/>
<keyword evidence="3" id="KW-1133">Transmembrane helix</keyword>
<accession>A0A4Y2W6W9</accession>
<reference evidence="5 9" key="1">
    <citation type="journal article" date="2019" name="Sci. Rep.">
        <title>Orb-weaving spider Araneus ventricosus genome elucidates the spidroin gene catalogue.</title>
        <authorList>
            <person name="Kono N."/>
            <person name="Nakamura H."/>
            <person name="Ohtoshi R."/>
            <person name="Moran D.A.P."/>
            <person name="Shinohara A."/>
            <person name="Yoshida Y."/>
            <person name="Fujiwara M."/>
            <person name="Mori M."/>
            <person name="Tomita M."/>
            <person name="Arakawa K."/>
        </authorList>
    </citation>
    <scope>NUCLEOTIDE SEQUENCE [LARGE SCALE GENOMIC DNA]</scope>
</reference>
<evidence type="ECO:0000313" key="9">
    <source>
        <dbReference type="Proteomes" id="UP000499080"/>
    </source>
</evidence>
<dbReference type="EMBL" id="BGPR01056666">
    <property type="protein sequence ID" value="GBO33146.1"/>
    <property type="molecule type" value="Genomic_DNA"/>
</dbReference>
<evidence type="ECO:0000256" key="1">
    <source>
        <dbReference type="ARBA" id="ARBA00004141"/>
    </source>
</evidence>
<dbReference type="Proteomes" id="UP000499080">
    <property type="component" value="Unassembled WGS sequence"/>
</dbReference>
<dbReference type="EMBL" id="BGPR01061112">
    <property type="protein sequence ID" value="GBO36830.1"/>
    <property type="molecule type" value="Genomic_DNA"/>
</dbReference>
<evidence type="ECO:0000313" key="5">
    <source>
        <dbReference type="EMBL" id="GBO33135.1"/>
    </source>
</evidence>
<organism evidence="5 9">
    <name type="scientific">Araneus ventricosus</name>
    <name type="common">Orbweaver spider</name>
    <name type="synonym">Epeira ventricosa</name>
    <dbReference type="NCBI Taxonomy" id="182803"/>
    <lineage>
        <taxon>Eukaryota</taxon>
        <taxon>Metazoa</taxon>
        <taxon>Ecdysozoa</taxon>
        <taxon>Arthropoda</taxon>
        <taxon>Chelicerata</taxon>
        <taxon>Arachnida</taxon>
        <taxon>Araneae</taxon>
        <taxon>Araneomorphae</taxon>
        <taxon>Entelegynae</taxon>
        <taxon>Araneoidea</taxon>
        <taxon>Araneidae</taxon>
        <taxon>Araneus</taxon>
    </lineage>
</organism>
<gene>
    <name evidence="6" type="ORF">AVEN_103549_1</name>
    <name evidence="5" type="ORF">AVEN_146366_1</name>
    <name evidence="7" type="ORF">AVEN_223423_1</name>
    <name evidence="8" type="ORF">AVEN_237454_1</name>
</gene>
<name>A0A4Y2W6W9_ARAVE</name>
<evidence type="ECO:0000313" key="8">
    <source>
        <dbReference type="EMBL" id="GBO36830.1"/>
    </source>
</evidence>
<dbReference type="GO" id="GO:0022857">
    <property type="term" value="F:transmembrane transporter activity"/>
    <property type="evidence" value="ECO:0007669"/>
    <property type="project" value="TreeGrafter"/>
</dbReference>
<keyword evidence="9" id="KW-1185">Reference proteome</keyword>
<sequence>MNNPWITEEELKYITDGLETKVSEKVPATPWKKIFTSIPCYAYFYGLFGHYWGIGYFITSHPTFMGTVLHYSTAEVRKFQ</sequence>
<dbReference type="GO" id="GO:0006820">
    <property type="term" value="P:monoatomic anion transport"/>
    <property type="evidence" value="ECO:0007669"/>
    <property type="project" value="TreeGrafter"/>
</dbReference>
<keyword evidence="2" id="KW-0812">Transmembrane</keyword>
<dbReference type="OrthoDB" id="6421734at2759"/>
<dbReference type="EMBL" id="BGPR01056659">
    <property type="protein sequence ID" value="GBO33135.1"/>
    <property type="molecule type" value="Genomic_DNA"/>
</dbReference>
<evidence type="ECO:0000256" key="2">
    <source>
        <dbReference type="ARBA" id="ARBA00022692"/>
    </source>
</evidence>
<dbReference type="PANTHER" id="PTHR11662:SF399">
    <property type="entry name" value="FI19708P1-RELATED"/>
    <property type="match status" value="1"/>
</dbReference>
<evidence type="ECO:0000313" key="7">
    <source>
        <dbReference type="EMBL" id="GBO36824.1"/>
    </source>
</evidence>
<evidence type="ECO:0000256" key="4">
    <source>
        <dbReference type="ARBA" id="ARBA00023136"/>
    </source>
</evidence>
<keyword evidence="4" id="KW-0472">Membrane</keyword>
<dbReference type="GO" id="GO:0016020">
    <property type="term" value="C:membrane"/>
    <property type="evidence" value="ECO:0007669"/>
    <property type="project" value="UniProtKB-SubCell"/>
</dbReference>
<protein>
    <submittedName>
        <fullName evidence="5">Uncharacterized protein</fullName>
    </submittedName>
</protein>
<evidence type="ECO:0000256" key="3">
    <source>
        <dbReference type="ARBA" id="ARBA00022989"/>
    </source>
</evidence>
<dbReference type="EMBL" id="BGPR01061110">
    <property type="protein sequence ID" value="GBO36824.1"/>
    <property type="molecule type" value="Genomic_DNA"/>
</dbReference>
<dbReference type="SUPFAM" id="SSF103473">
    <property type="entry name" value="MFS general substrate transporter"/>
    <property type="match status" value="1"/>
</dbReference>